<dbReference type="InterPro" id="IPR016870">
    <property type="entry name" value="UCP028137"/>
</dbReference>
<feature type="transmembrane region" description="Helical" evidence="1">
    <location>
        <begin position="149"/>
        <end position="172"/>
    </location>
</feature>
<dbReference type="RefSeq" id="WP_126790039.1">
    <property type="nucleotide sequence ID" value="NZ_PIPN01000006.1"/>
</dbReference>
<evidence type="ECO:0000313" key="3">
    <source>
        <dbReference type="Proteomes" id="UP000287410"/>
    </source>
</evidence>
<proteinExistence type="predicted"/>
<reference evidence="2 3" key="1">
    <citation type="journal article" date="2018" name="Front. Microbiol.">
        <title>Genome-Based Analysis Reveals the Taxonomy and Diversity of the Family Idiomarinaceae.</title>
        <authorList>
            <person name="Liu Y."/>
            <person name="Lai Q."/>
            <person name="Shao Z."/>
        </authorList>
    </citation>
    <scope>NUCLEOTIDE SEQUENCE [LARGE SCALE GENOMIC DNA]</scope>
    <source>
        <strain evidence="2 3">GBSy1</strain>
    </source>
</reference>
<dbReference type="EMBL" id="PIPN01000006">
    <property type="protein sequence ID" value="RUO28033.1"/>
    <property type="molecule type" value="Genomic_DNA"/>
</dbReference>
<evidence type="ECO:0000313" key="2">
    <source>
        <dbReference type="EMBL" id="RUO28033.1"/>
    </source>
</evidence>
<keyword evidence="1" id="KW-0812">Transmembrane</keyword>
<keyword evidence="3" id="KW-1185">Reference proteome</keyword>
<accession>A0ABY0BVG0</accession>
<sequence length="242" mass="26597">MTQTQPRQAGFFSNLLFNILIPVIILMKLSSPEYLGPALGVVVALAFPIGYGLYDLKRSHKVNGFSVLGVVSVILTGGISLLELDPQYIAIKEAAVPGVIGVAVLVSHFTRFPLIKKLLMNDQVINVARFEQAVDERGNRPAFERVLRVSTYLVAGAFFLSATLNYILARWIVVSPAGTTAFNEELGRMTALSFPVIALPTMLVMFAAIFYLFYQMKKLTGQSVENFLHAHDKDSTSDSSNH</sequence>
<name>A0ABY0BVG0_9GAMM</name>
<keyword evidence="1" id="KW-0472">Membrane</keyword>
<dbReference type="PIRSF" id="PIRSF028137">
    <property type="entry name" value="UCP028137"/>
    <property type="match status" value="1"/>
</dbReference>
<feature type="transmembrane region" description="Helical" evidence="1">
    <location>
        <begin position="65"/>
        <end position="82"/>
    </location>
</feature>
<organism evidence="2 3">
    <name type="scientific">Aliidiomarina sedimenti</name>
    <dbReference type="NCBI Taxonomy" id="1933879"/>
    <lineage>
        <taxon>Bacteria</taxon>
        <taxon>Pseudomonadati</taxon>
        <taxon>Pseudomonadota</taxon>
        <taxon>Gammaproteobacteria</taxon>
        <taxon>Alteromonadales</taxon>
        <taxon>Idiomarinaceae</taxon>
        <taxon>Aliidiomarina</taxon>
    </lineage>
</organism>
<feature type="transmembrane region" description="Helical" evidence="1">
    <location>
        <begin position="12"/>
        <end position="29"/>
    </location>
</feature>
<feature type="transmembrane region" description="Helical" evidence="1">
    <location>
        <begin position="35"/>
        <end position="53"/>
    </location>
</feature>
<feature type="transmembrane region" description="Helical" evidence="1">
    <location>
        <begin position="94"/>
        <end position="114"/>
    </location>
</feature>
<protein>
    <submittedName>
        <fullName evidence="2">MFS transporter</fullName>
    </submittedName>
</protein>
<gene>
    <name evidence="2" type="ORF">CWE12_12450</name>
</gene>
<comment type="caution">
    <text evidence="2">The sequence shown here is derived from an EMBL/GenBank/DDBJ whole genome shotgun (WGS) entry which is preliminary data.</text>
</comment>
<dbReference type="Proteomes" id="UP000287410">
    <property type="component" value="Unassembled WGS sequence"/>
</dbReference>
<feature type="transmembrane region" description="Helical" evidence="1">
    <location>
        <begin position="192"/>
        <end position="214"/>
    </location>
</feature>
<dbReference type="NCBIfam" id="NF041646">
    <property type="entry name" value="VC0807_fam"/>
    <property type="match status" value="1"/>
</dbReference>
<keyword evidence="1" id="KW-1133">Transmembrane helix</keyword>
<evidence type="ECO:0000256" key="1">
    <source>
        <dbReference type="SAM" id="Phobius"/>
    </source>
</evidence>